<dbReference type="STRING" id="48003.BLA55_00510"/>
<evidence type="ECO:0000256" key="4">
    <source>
        <dbReference type="ARBA" id="ARBA00022741"/>
    </source>
</evidence>
<gene>
    <name evidence="9" type="ORF">BLA55_00510</name>
</gene>
<dbReference type="NCBIfam" id="TIGR00669">
    <property type="entry name" value="asnA"/>
    <property type="match status" value="1"/>
</dbReference>
<dbReference type="RefSeq" id="WP_073372178.1">
    <property type="nucleotide sequence ID" value="NZ_CP017813.1"/>
</dbReference>
<evidence type="ECO:0000256" key="3">
    <source>
        <dbReference type="ARBA" id="ARBA00022605"/>
    </source>
</evidence>
<evidence type="ECO:0000313" key="10">
    <source>
        <dbReference type="Proteomes" id="UP000184322"/>
    </source>
</evidence>
<dbReference type="InterPro" id="IPR006195">
    <property type="entry name" value="aa-tRNA-synth_II"/>
</dbReference>
<sequence length="326" mass="37871">MYIPKLSIRQTQSAIQDLKKIFQEELKKNLNLTRATAPLFVSKQSGLNDGLNGEEPVFFVPSKSNERLEVVHSLAKWKRHALKQYHFAPYEGLYTDMNAIRREEDLDEVHSYYVDQWDWEKIILEKDRSIEFLKQTVESIYLSLRHTHFRLKEMFPTLTQELVENVFFISAQDLEDLYPNLSIDERENAIAKEKGAVFIYQIGYPLKSGIIHSKRAVDYDDWKLNGDLIVYSTVLNRAIELSSMGIRVNDKSLIEQSKLTKTELENLSPYHKNVVNNELPLTIGGGIGQSRVSMFLLEKKHIGEVQASYWPNEYREKISKDGIELL</sequence>
<keyword evidence="5" id="KW-0067">ATP-binding</keyword>
<evidence type="ECO:0000256" key="1">
    <source>
        <dbReference type="ARBA" id="ARBA00022490"/>
    </source>
</evidence>
<feature type="domain" description="Aminoacyl-transfer RNA synthetases class-II family profile" evidence="8">
    <location>
        <begin position="16"/>
        <end position="311"/>
    </location>
</feature>
<dbReference type="EC" id="6.3.1.1" evidence="7"/>
<dbReference type="PANTHER" id="PTHR30073">
    <property type="entry name" value="ASPARTATE--AMMONIA LIGASE"/>
    <property type="match status" value="1"/>
</dbReference>
<dbReference type="PANTHER" id="PTHR30073:SF5">
    <property type="entry name" value="ASPARTATE--AMMONIA LIGASE"/>
    <property type="match status" value="1"/>
</dbReference>
<dbReference type="Gene3D" id="3.30.930.10">
    <property type="entry name" value="Bira Bifunctional Protein, Domain 2"/>
    <property type="match status" value="1"/>
</dbReference>
<evidence type="ECO:0000256" key="2">
    <source>
        <dbReference type="ARBA" id="ARBA00022598"/>
    </source>
</evidence>
<dbReference type="Proteomes" id="UP000184322">
    <property type="component" value="Chromosome"/>
</dbReference>
<dbReference type="GO" id="GO:0006529">
    <property type="term" value="P:asparagine biosynthetic process"/>
    <property type="evidence" value="ECO:0007669"/>
    <property type="project" value="UniProtKB-UniRule"/>
</dbReference>
<dbReference type="KEGG" id="mpul:BLA55_00510"/>
<dbReference type="AlphaFoldDB" id="A0A1L4FRD8"/>
<keyword evidence="3" id="KW-0028">Amino-acid biosynthesis</keyword>
<dbReference type="SUPFAM" id="SSF55681">
    <property type="entry name" value="Class II aaRS and biotin synthetases"/>
    <property type="match status" value="1"/>
</dbReference>
<organism evidence="9 10">
    <name type="scientific">Mycoplasmopsis pullorum</name>
    <dbReference type="NCBI Taxonomy" id="48003"/>
    <lineage>
        <taxon>Bacteria</taxon>
        <taxon>Bacillati</taxon>
        <taxon>Mycoplasmatota</taxon>
        <taxon>Mycoplasmoidales</taxon>
        <taxon>Metamycoplasmataceae</taxon>
        <taxon>Mycoplasmopsis</taxon>
    </lineage>
</organism>
<keyword evidence="2 9" id="KW-0436">Ligase</keyword>
<dbReference type="Pfam" id="PF03590">
    <property type="entry name" value="AsnA"/>
    <property type="match status" value="1"/>
</dbReference>
<dbReference type="InterPro" id="IPR045864">
    <property type="entry name" value="aa-tRNA-synth_II/BPL/LPL"/>
</dbReference>
<dbReference type="EMBL" id="CP017813">
    <property type="protein sequence ID" value="APJ38173.1"/>
    <property type="molecule type" value="Genomic_DNA"/>
</dbReference>
<accession>A0A1L4FRD8</accession>
<dbReference type="GO" id="GO:0004071">
    <property type="term" value="F:aspartate-ammonia ligase activity"/>
    <property type="evidence" value="ECO:0007669"/>
    <property type="project" value="UniProtKB-UniRule"/>
</dbReference>
<dbReference type="GO" id="GO:0005524">
    <property type="term" value="F:ATP binding"/>
    <property type="evidence" value="ECO:0007669"/>
    <property type="project" value="UniProtKB-KW"/>
</dbReference>
<evidence type="ECO:0000313" key="9">
    <source>
        <dbReference type="EMBL" id="APJ38173.1"/>
    </source>
</evidence>
<dbReference type="GO" id="GO:0005829">
    <property type="term" value="C:cytosol"/>
    <property type="evidence" value="ECO:0007669"/>
    <property type="project" value="TreeGrafter"/>
</dbReference>
<reference evidence="10" key="1">
    <citation type="submission" date="2016-10" db="EMBL/GenBank/DDBJ databases">
        <authorList>
            <person name="Beylefeld A."/>
            <person name="Abolnik C."/>
        </authorList>
    </citation>
    <scope>NUCLEOTIDE SEQUENCE [LARGE SCALE GENOMIC DNA]</scope>
    <source>
        <strain evidence="10">B359_6</strain>
    </source>
</reference>
<proteinExistence type="predicted"/>
<name>A0A1L4FRD8_9BACT</name>
<keyword evidence="1" id="KW-0963">Cytoplasm</keyword>
<evidence type="ECO:0000256" key="5">
    <source>
        <dbReference type="ARBA" id="ARBA00022840"/>
    </source>
</evidence>
<evidence type="ECO:0000256" key="7">
    <source>
        <dbReference type="NCBIfam" id="TIGR00669"/>
    </source>
</evidence>
<keyword evidence="10" id="KW-1185">Reference proteome</keyword>
<keyword evidence="4" id="KW-0547">Nucleotide-binding</keyword>
<dbReference type="OrthoDB" id="9766088at2"/>
<dbReference type="PIRSF" id="PIRSF001555">
    <property type="entry name" value="Asp_ammon_ligase"/>
    <property type="match status" value="1"/>
</dbReference>
<evidence type="ECO:0000259" key="8">
    <source>
        <dbReference type="PROSITE" id="PS50862"/>
    </source>
</evidence>
<keyword evidence="6" id="KW-0061">Asparagine biosynthesis</keyword>
<evidence type="ECO:0000256" key="6">
    <source>
        <dbReference type="ARBA" id="ARBA00022888"/>
    </source>
</evidence>
<dbReference type="InterPro" id="IPR004618">
    <property type="entry name" value="AsnA"/>
</dbReference>
<dbReference type="PROSITE" id="PS50862">
    <property type="entry name" value="AA_TRNA_LIGASE_II"/>
    <property type="match status" value="1"/>
</dbReference>
<protein>
    <recommendedName>
        <fullName evidence="7">Aspartate--ammonia ligase</fullName>
        <ecNumber evidence="7">6.3.1.1</ecNumber>
    </recommendedName>
</protein>